<reference evidence="3" key="1">
    <citation type="submission" date="2022-11" db="EMBL/GenBank/DDBJ databases">
        <authorList>
            <person name="Morgan W.R."/>
            <person name="Tartar A."/>
        </authorList>
    </citation>
    <scope>NUCLEOTIDE SEQUENCE</scope>
    <source>
        <strain evidence="3">ARSEF 373</strain>
    </source>
</reference>
<feature type="compositionally biased region" description="Polar residues" evidence="1">
    <location>
        <begin position="233"/>
        <end position="246"/>
    </location>
</feature>
<evidence type="ECO:0000256" key="2">
    <source>
        <dbReference type="SAM" id="Phobius"/>
    </source>
</evidence>
<gene>
    <name evidence="3" type="ORF">N0F65_006316</name>
</gene>
<keyword evidence="4" id="KW-1185">Reference proteome</keyword>
<feature type="region of interest" description="Disordered" evidence="1">
    <location>
        <begin position="289"/>
        <end position="311"/>
    </location>
</feature>
<evidence type="ECO:0000256" key="1">
    <source>
        <dbReference type="SAM" id="MobiDB-lite"/>
    </source>
</evidence>
<keyword evidence="2" id="KW-1133">Transmembrane helix</keyword>
<keyword evidence="2" id="KW-0472">Membrane</keyword>
<feature type="transmembrane region" description="Helical" evidence="2">
    <location>
        <begin position="77"/>
        <end position="94"/>
    </location>
</feature>
<reference evidence="3" key="2">
    <citation type="journal article" date="2023" name="Microbiol Resour">
        <title>Decontamination and Annotation of the Draft Genome Sequence of the Oomycete Lagenidium giganteum ARSEF 373.</title>
        <authorList>
            <person name="Morgan W.R."/>
            <person name="Tartar A."/>
        </authorList>
    </citation>
    <scope>NUCLEOTIDE SEQUENCE</scope>
    <source>
        <strain evidence="3">ARSEF 373</strain>
    </source>
</reference>
<feature type="region of interest" description="Disordered" evidence="1">
    <location>
        <begin position="233"/>
        <end position="255"/>
    </location>
</feature>
<keyword evidence="2" id="KW-0812">Transmembrane</keyword>
<dbReference type="EMBL" id="DAKRPA010000205">
    <property type="protein sequence ID" value="DAZ95426.1"/>
    <property type="molecule type" value="Genomic_DNA"/>
</dbReference>
<feature type="transmembrane region" description="Helical" evidence="2">
    <location>
        <begin position="45"/>
        <end position="65"/>
    </location>
</feature>
<organism evidence="3 4">
    <name type="scientific">Lagenidium giganteum</name>
    <dbReference type="NCBI Taxonomy" id="4803"/>
    <lineage>
        <taxon>Eukaryota</taxon>
        <taxon>Sar</taxon>
        <taxon>Stramenopiles</taxon>
        <taxon>Oomycota</taxon>
        <taxon>Peronosporomycetes</taxon>
        <taxon>Pythiales</taxon>
        <taxon>Pythiaceae</taxon>
    </lineage>
</organism>
<proteinExistence type="predicted"/>
<accession>A0AAV2YNP1</accession>
<dbReference type="AlphaFoldDB" id="A0AAV2YNP1"/>
<evidence type="ECO:0000313" key="3">
    <source>
        <dbReference type="EMBL" id="DAZ95426.1"/>
    </source>
</evidence>
<sequence length="311" mass="35234">MVLHVDEEKKRAADELFSMPIVLLSNFGLFQFILVTYWKRRREAPVAMLMACAFTSFVVLVPVALPDEDIAGHLNDISETCSALTFLMQLSVLGRDSERRGRLRGIRCMIRIADLICLAGIFIIGLNLTKMATSSNLLDSLEFLDNAMENTALAFIFIFRLYCLKLVHGWKKALLTDKLHTFFYLLFMTHEYPFMLLDEVTDVTWENAQALWNRTTILMCIAVTIRERVFRSNGSKGSTRVPSQGPQVRRPKKFHSPSQTLVTTTTLSTAVSMRSMVQRSLRSVRVVPESNQAISTSPHRSFLSSATRIST</sequence>
<protein>
    <submittedName>
        <fullName evidence="3">Uncharacterized protein</fullName>
    </submittedName>
</protein>
<comment type="caution">
    <text evidence="3">The sequence shown here is derived from an EMBL/GenBank/DDBJ whole genome shotgun (WGS) entry which is preliminary data.</text>
</comment>
<feature type="transmembrane region" description="Helical" evidence="2">
    <location>
        <begin position="115"/>
        <end position="132"/>
    </location>
</feature>
<evidence type="ECO:0000313" key="4">
    <source>
        <dbReference type="Proteomes" id="UP001146120"/>
    </source>
</evidence>
<feature type="transmembrane region" description="Helical" evidence="2">
    <location>
        <begin position="16"/>
        <end position="38"/>
    </location>
</feature>
<feature type="transmembrane region" description="Helical" evidence="2">
    <location>
        <begin position="152"/>
        <end position="170"/>
    </location>
</feature>
<name>A0AAV2YNP1_9STRA</name>
<dbReference type="Proteomes" id="UP001146120">
    <property type="component" value="Unassembled WGS sequence"/>
</dbReference>